<dbReference type="GeneID" id="4702993"/>
<proteinExistence type="predicted"/>
<sequence>MECVRNRVSYASWRLAVFRQLFVPSVYTLSANRIFYRELSSSNGHDESRDLPDSLQHESNTQDEKIHSGNQSRGSPSSTQQPLRPSQLLPQSPFLTRPRPGADKKRKKRPAQEDIDRLRLNPWAMALASPSRMCTVTGARVPRGFLTEWGLVQRRDEEGLWFMPVEFLRDELSSAKETDAGLDGQTEKISPQKKSLRYLTLRIIDRLPLLKDLTVPFSRHKGGKRSPTMRLIPFRWKHPLGPLTVREEKKLIWREDMPEFVLEQMRKHALKLLKKFCNAQKRLKSSQGSLKAINIECYSQDALLKGLEGLEMFERMECGAVLVMDSRKTGMENPPDAESDILDHSSPQSAKPEFVVLPHVKSKVPVFELSELFSENDLAELKGYDVRFEKSALFLSPDDAVGVQALLALWKLQALLRPNKYDMP</sequence>
<reference evidence="2 3" key="1">
    <citation type="journal article" date="2008" name="PLoS Genet.">
        <title>Genomic islands in the pathogenic filamentous fungus Aspergillus fumigatus.</title>
        <authorList>
            <person name="Fedorova N.D."/>
            <person name="Khaldi N."/>
            <person name="Joardar V.S."/>
            <person name="Maiti R."/>
            <person name="Amedeo P."/>
            <person name="Anderson M.J."/>
            <person name="Crabtree J."/>
            <person name="Silva J.C."/>
            <person name="Badger J.H."/>
            <person name="Albarraq A."/>
            <person name="Angiuoli S."/>
            <person name="Bussey H."/>
            <person name="Bowyer P."/>
            <person name="Cotty P.J."/>
            <person name="Dyer P.S."/>
            <person name="Egan A."/>
            <person name="Galens K."/>
            <person name="Fraser-Liggett C.M."/>
            <person name="Haas B.J."/>
            <person name="Inman J.M."/>
            <person name="Kent R."/>
            <person name="Lemieux S."/>
            <person name="Malavazi I."/>
            <person name="Orvis J."/>
            <person name="Roemer T."/>
            <person name="Ronning C.M."/>
            <person name="Sundaram J.P."/>
            <person name="Sutton G."/>
            <person name="Turner G."/>
            <person name="Venter J.C."/>
            <person name="White O.R."/>
            <person name="Whitty B.R."/>
            <person name="Youngman P."/>
            <person name="Wolfe K.H."/>
            <person name="Goldman G.H."/>
            <person name="Wortman J.R."/>
            <person name="Jiang B."/>
            <person name="Denning D.W."/>
            <person name="Nierman W.C."/>
        </authorList>
    </citation>
    <scope>NUCLEOTIDE SEQUENCE [LARGE SCALE GENOMIC DNA]</scope>
    <source>
        <strain evidence="3">ATCC 1007 / CBS 513.65 / DSM 816 / NCTC 3887 / NRRL 1</strain>
    </source>
</reference>
<dbReference type="EMBL" id="DS027056">
    <property type="protein sequence ID" value="EAW09427.1"/>
    <property type="molecule type" value="Genomic_DNA"/>
</dbReference>
<dbReference type="HOGENOM" id="CLU_039950_1_0_1"/>
<evidence type="ECO:0000313" key="2">
    <source>
        <dbReference type="EMBL" id="EAW09427.1"/>
    </source>
</evidence>
<feature type="compositionally biased region" description="Low complexity" evidence="1">
    <location>
        <begin position="75"/>
        <end position="95"/>
    </location>
</feature>
<dbReference type="eggNOG" id="ENOG502S8NC">
    <property type="taxonomic scope" value="Eukaryota"/>
</dbReference>
<accession>A1CJV3</accession>
<evidence type="ECO:0000313" key="3">
    <source>
        <dbReference type="Proteomes" id="UP000006701"/>
    </source>
</evidence>
<dbReference type="RefSeq" id="XP_001270853.1">
    <property type="nucleotide sequence ID" value="XM_001270852.1"/>
</dbReference>
<feature type="compositionally biased region" description="Basic and acidic residues" evidence="1">
    <location>
        <begin position="44"/>
        <end position="67"/>
    </location>
</feature>
<organism evidence="2 3">
    <name type="scientific">Aspergillus clavatus (strain ATCC 1007 / CBS 513.65 / DSM 816 / NCTC 3887 / NRRL 1 / QM 1276 / 107)</name>
    <dbReference type="NCBI Taxonomy" id="344612"/>
    <lineage>
        <taxon>Eukaryota</taxon>
        <taxon>Fungi</taxon>
        <taxon>Dikarya</taxon>
        <taxon>Ascomycota</taxon>
        <taxon>Pezizomycotina</taxon>
        <taxon>Eurotiomycetes</taxon>
        <taxon>Eurotiomycetidae</taxon>
        <taxon>Eurotiales</taxon>
        <taxon>Aspergillaceae</taxon>
        <taxon>Aspergillus</taxon>
        <taxon>Aspergillus subgen. Fumigati</taxon>
    </lineage>
</organism>
<dbReference type="AlphaFoldDB" id="A1CJV3"/>
<protein>
    <submittedName>
        <fullName evidence="2">Uncharacterized protein</fullName>
    </submittedName>
</protein>
<dbReference type="OMA" id="PFRWKHP"/>
<gene>
    <name evidence="2" type="ORF">ACLA_036300</name>
</gene>
<dbReference type="OrthoDB" id="3363286at2759"/>
<feature type="region of interest" description="Disordered" evidence="1">
    <location>
        <begin position="42"/>
        <end position="115"/>
    </location>
</feature>
<dbReference type="VEuPathDB" id="FungiDB:ACLA_036300"/>
<keyword evidence="3" id="KW-1185">Reference proteome</keyword>
<dbReference type="KEGG" id="act:ACLA_036300"/>
<dbReference type="Proteomes" id="UP000006701">
    <property type="component" value="Unassembled WGS sequence"/>
</dbReference>
<name>A1CJV3_ASPCL</name>
<evidence type="ECO:0000256" key="1">
    <source>
        <dbReference type="SAM" id="MobiDB-lite"/>
    </source>
</evidence>